<gene>
    <name evidence="3" type="ORF">KSB_18690</name>
</gene>
<feature type="domain" description="Anaphase-promoting complex subunit 4-like WD40" evidence="2">
    <location>
        <begin position="206"/>
        <end position="253"/>
    </location>
</feature>
<dbReference type="InterPro" id="IPR015943">
    <property type="entry name" value="WD40/YVTN_repeat-like_dom_sf"/>
</dbReference>
<keyword evidence="1" id="KW-0472">Membrane</keyword>
<dbReference type="SUPFAM" id="SSF82171">
    <property type="entry name" value="DPP6 N-terminal domain-like"/>
    <property type="match status" value="1"/>
</dbReference>
<dbReference type="Pfam" id="PF12894">
    <property type="entry name" value="ANAPC4_WD40"/>
    <property type="match status" value="1"/>
</dbReference>
<dbReference type="RefSeq" id="WP_201370231.1">
    <property type="nucleotide sequence ID" value="NZ_BNJG01000001.1"/>
</dbReference>
<evidence type="ECO:0000259" key="2">
    <source>
        <dbReference type="Pfam" id="PF12894"/>
    </source>
</evidence>
<feature type="transmembrane region" description="Helical" evidence="1">
    <location>
        <begin position="109"/>
        <end position="130"/>
    </location>
</feature>
<dbReference type="Gene3D" id="2.130.10.10">
    <property type="entry name" value="YVTN repeat-like/Quinoprotein amine dehydrogenase"/>
    <property type="match status" value="3"/>
</dbReference>
<dbReference type="EMBL" id="BNJG01000001">
    <property type="protein sequence ID" value="GHO53394.1"/>
    <property type="molecule type" value="Genomic_DNA"/>
</dbReference>
<name>A0ABQ3UL00_9CHLR</name>
<accession>A0ABQ3UL00</accession>
<keyword evidence="1" id="KW-0812">Transmembrane</keyword>
<protein>
    <recommendedName>
        <fullName evidence="2">Anaphase-promoting complex subunit 4-like WD40 domain-containing protein</fullName>
    </recommendedName>
</protein>
<dbReference type="Pfam" id="PF00400">
    <property type="entry name" value="WD40"/>
    <property type="match status" value="2"/>
</dbReference>
<evidence type="ECO:0000256" key="1">
    <source>
        <dbReference type="SAM" id="Phobius"/>
    </source>
</evidence>
<keyword evidence="1" id="KW-1133">Transmembrane helix</keyword>
<keyword evidence="4" id="KW-1185">Reference proteome</keyword>
<organism evidence="3 4">
    <name type="scientific">Ktedonobacter robiniae</name>
    <dbReference type="NCBI Taxonomy" id="2778365"/>
    <lineage>
        <taxon>Bacteria</taxon>
        <taxon>Bacillati</taxon>
        <taxon>Chloroflexota</taxon>
        <taxon>Ktedonobacteria</taxon>
        <taxon>Ktedonobacterales</taxon>
        <taxon>Ktedonobacteraceae</taxon>
        <taxon>Ktedonobacter</taxon>
    </lineage>
</organism>
<dbReference type="SMART" id="SM00320">
    <property type="entry name" value="WD40"/>
    <property type="match status" value="6"/>
</dbReference>
<comment type="caution">
    <text evidence="3">The sequence shown here is derived from an EMBL/GenBank/DDBJ whole genome shotgun (WGS) entry which is preliminary data.</text>
</comment>
<sequence>MSRHEDFYIPEQVDEQVDTLLQARGTSSRDKRLASDLQDLLKHEDEDAYSLQRVLGKFLENENLTQQQTKIIPFSGQRVQQQEQGRFIAMPDIKKQARATERAHPIRRALTTIAAVLVVSILVGSMILVLNAARQKQQNTTTASSNTATAKPTEHEGQVIYKKELNGIGTAVVWSPDGSRVATVINGQAEGWDARTGQHVQIYHLTLEHNVLNISWSPDGNILAVNSYSDTSAKIDLVNAKTGDLLHTFDLSSVVLNTNGTSPLNATGTAHTSKLLSSMQPFSGGGSMFGAVTWSPNSKYLAASALIQPATNLVTIWNANDGSQVKKLTDFHGNIVDLHWSPDGNYLATAANPAMRDSTISPEVKLWNTKTWQVAKQYANVASLEWSPKGKQLALVDAQNESGKDVRIVDALSGQTTKQFAQAGAGIILGVHWSPDGSRIAVETQSGSDQKMVTTLWSAQSGKLLYTFSSKHSIYGVAWSPDSKYLSSFETIQVEDQDGNTNTAVNLLIWVA</sequence>
<proteinExistence type="predicted"/>
<evidence type="ECO:0000313" key="3">
    <source>
        <dbReference type="EMBL" id="GHO53394.1"/>
    </source>
</evidence>
<dbReference type="InterPro" id="IPR001680">
    <property type="entry name" value="WD40_rpt"/>
</dbReference>
<reference evidence="3 4" key="1">
    <citation type="journal article" date="2021" name="Int. J. Syst. Evol. Microbiol.">
        <title>Reticulibacter mediterranei gen. nov., sp. nov., within the new family Reticulibacteraceae fam. nov., and Ktedonospora formicarum gen. nov., sp. nov., Ktedonobacter robiniae sp. nov., Dictyobacter formicarum sp. nov. and Dictyobacter arantiisoli sp. nov., belonging to the class Ktedonobacteria.</title>
        <authorList>
            <person name="Yabe S."/>
            <person name="Zheng Y."/>
            <person name="Wang C.M."/>
            <person name="Sakai Y."/>
            <person name="Abe K."/>
            <person name="Yokota A."/>
            <person name="Donadio S."/>
            <person name="Cavaletti L."/>
            <person name="Monciardini P."/>
        </authorList>
    </citation>
    <scope>NUCLEOTIDE SEQUENCE [LARGE SCALE GENOMIC DNA]</scope>
    <source>
        <strain evidence="3 4">SOSP1-30</strain>
    </source>
</reference>
<dbReference type="PANTHER" id="PTHR19879">
    <property type="entry name" value="TRANSCRIPTION INITIATION FACTOR TFIID"/>
    <property type="match status" value="1"/>
</dbReference>
<dbReference type="PANTHER" id="PTHR19879:SF9">
    <property type="entry name" value="TRANSCRIPTION INITIATION FACTOR TFIID SUBUNIT 5"/>
    <property type="match status" value="1"/>
</dbReference>
<dbReference type="InterPro" id="IPR024977">
    <property type="entry name" value="Apc4-like_WD40_dom"/>
</dbReference>
<evidence type="ECO:0000313" key="4">
    <source>
        <dbReference type="Proteomes" id="UP000654345"/>
    </source>
</evidence>
<dbReference type="Proteomes" id="UP000654345">
    <property type="component" value="Unassembled WGS sequence"/>
</dbReference>